<evidence type="ECO:0000313" key="2">
    <source>
        <dbReference type="EMBL" id="KAF2863680.1"/>
    </source>
</evidence>
<dbReference type="EMBL" id="MU005960">
    <property type="protein sequence ID" value="KAF2863680.1"/>
    <property type="molecule type" value="Genomic_DNA"/>
</dbReference>
<evidence type="ECO:0000256" key="1">
    <source>
        <dbReference type="SAM" id="MobiDB-lite"/>
    </source>
</evidence>
<proteinExistence type="predicted"/>
<keyword evidence="3" id="KW-1185">Reference proteome</keyword>
<dbReference type="AlphaFoldDB" id="A0A6A7C8B3"/>
<evidence type="ECO:0000313" key="3">
    <source>
        <dbReference type="Proteomes" id="UP000799421"/>
    </source>
</evidence>
<evidence type="ECO:0008006" key="4">
    <source>
        <dbReference type="Google" id="ProtNLM"/>
    </source>
</evidence>
<dbReference type="OrthoDB" id="2968323at2759"/>
<organism evidence="2 3">
    <name type="scientific">Piedraia hortae CBS 480.64</name>
    <dbReference type="NCBI Taxonomy" id="1314780"/>
    <lineage>
        <taxon>Eukaryota</taxon>
        <taxon>Fungi</taxon>
        <taxon>Dikarya</taxon>
        <taxon>Ascomycota</taxon>
        <taxon>Pezizomycotina</taxon>
        <taxon>Dothideomycetes</taxon>
        <taxon>Dothideomycetidae</taxon>
        <taxon>Capnodiales</taxon>
        <taxon>Piedraiaceae</taxon>
        <taxon>Piedraia</taxon>
    </lineage>
</organism>
<feature type="region of interest" description="Disordered" evidence="1">
    <location>
        <begin position="35"/>
        <end position="56"/>
    </location>
</feature>
<accession>A0A6A7C8B3</accession>
<gene>
    <name evidence="2" type="ORF">K470DRAFT_268095</name>
</gene>
<dbReference type="Proteomes" id="UP000799421">
    <property type="component" value="Unassembled WGS sequence"/>
</dbReference>
<protein>
    <recommendedName>
        <fullName evidence="4">Aminoglycoside phosphotransferase domain-containing protein</fullName>
    </recommendedName>
</protein>
<sequence>MSATPVEWAISPCVGNSDGHELRKAVEGYLTQAKPGVDESTASGAQGRRSSTTSTVRYRSNHEPFKTFQDKVWARTESVGAFESIWLLDRAIEGIYRIPRPGEKPSGDCKLKEALTREIQDQVAVLQLRTRREIAAPKLFAFDAGRKNPLHCRYTLTKRSPATCLEDVFDSMALPERLDDANGLVQFLLATEHVSFPHTSTLTASRQPDMAVKGLTPQDGETAETLADLLPRMLKAHVEGRFTEGRGLWAPYPVLHNMYGISKEMKECGIFDLRHRASMSTSSSIPRHRDLFPRNILVARPSPHQAWKIDLVADRNEAQAVPAVLIRRPPCCLWDRTDKDKMAHVRSDAIGDEDTR</sequence>
<name>A0A6A7C8B3_9PEZI</name>
<reference evidence="2" key="1">
    <citation type="journal article" date="2020" name="Stud. Mycol.">
        <title>101 Dothideomycetes genomes: a test case for predicting lifestyles and emergence of pathogens.</title>
        <authorList>
            <person name="Haridas S."/>
            <person name="Albert R."/>
            <person name="Binder M."/>
            <person name="Bloem J."/>
            <person name="Labutti K."/>
            <person name="Salamov A."/>
            <person name="Andreopoulos B."/>
            <person name="Baker S."/>
            <person name="Barry K."/>
            <person name="Bills G."/>
            <person name="Bluhm B."/>
            <person name="Cannon C."/>
            <person name="Castanera R."/>
            <person name="Culley D."/>
            <person name="Daum C."/>
            <person name="Ezra D."/>
            <person name="Gonzalez J."/>
            <person name="Henrissat B."/>
            <person name="Kuo A."/>
            <person name="Liang C."/>
            <person name="Lipzen A."/>
            <person name="Lutzoni F."/>
            <person name="Magnuson J."/>
            <person name="Mondo S."/>
            <person name="Nolan M."/>
            <person name="Ohm R."/>
            <person name="Pangilinan J."/>
            <person name="Park H.-J."/>
            <person name="Ramirez L."/>
            <person name="Alfaro M."/>
            <person name="Sun H."/>
            <person name="Tritt A."/>
            <person name="Yoshinaga Y."/>
            <person name="Zwiers L.-H."/>
            <person name="Turgeon B."/>
            <person name="Goodwin S."/>
            <person name="Spatafora J."/>
            <person name="Crous P."/>
            <person name="Grigoriev I."/>
        </authorList>
    </citation>
    <scope>NUCLEOTIDE SEQUENCE</scope>
    <source>
        <strain evidence="2">CBS 480.64</strain>
    </source>
</reference>